<keyword evidence="1" id="KW-0472">Membrane</keyword>
<feature type="transmembrane region" description="Helical" evidence="1">
    <location>
        <begin position="12"/>
        <end position="37"/>
    </location>
</feature>
<dbReference type="AlphaFoldDB" id="A0A068TZA3"/>
<gene>
    <name evidence="2" type="ORF">GSCOC_T00036430001</name>
</gene>
<dbReference type="EMBL" id="HG739091">
    <property type="protein sequence ID" value="CDP01397.1"/>
    <property type="molecule type" value="Genomic_DNA"/>
</dbReference>
<organism evidence="2 3">
    <name type="scientific">Coffea canephora</name>
    <name type="common">Robusta coffee</name>
    <dbReference type="NCBI Taxonomy" id="49390"/>
    <lineage>
        <taxon>Eukaryota</taxon>
        <taxon>Viridiplantae</taxon>
        <taxon>Streptophyta</taxon>
        <taxon>Embryophyta</taxon>
        <taxon>Tracheophyta</taxon>
        <taxon>Spermatophyta</taxon>
        <taxon>Magnoliopsida</taxon>
        <taxon>eudicotyledons</taxon>
        <taxon>Gunneridae</taxon>
        <taxon>Pentapetalae</taxon>
        <taxon>asterids</taxon>
        <taxon>lamiids</taxon>
        <taxon>Gentianales</taxon>
        <taxon>Rubiaceae</taxon>
        <taxon>Ixoroideae</taxon>
        <taxon>Gardenieae complex</taxon>
        <taxon>Bertiereae - Coffeeae clade</taxon>
        <taxon>Coffeeae</taxon>
        <taxon>Coffea</taxon>
    </lineage>
</organism>
<keyword evidence="1" id="KW-1133">Transmembrane helix</keyword>
<accession>A0A068TZA3</accession>
<sequence>METLASSFDETMTFNVVNGGVLTCAGEAVVLLAAALVSALVKTSLVVLTQFSSFISAASILLQKRKEKEKDLLHVEIFF</sequence>
<keyword evidence="1" id="KW-0812">Transmembrane</keyword>
<proteinExistence type="predicted"/>
<dbReference type="Gramene" id="CDP01397">
    <property type="protein sequence ID" value="CDP01397"/>
    <property type="gene ID" value="GSCOC_T00036430001"/>
</dbReference>
<protein>
    <submittedName>
        <fullName evidence="2">Uncharacterized protein</fullName>
    </submittedName>
</protein>
<evidence type="ECO:0000256" key="1">
    <source>
        <dbReference type="SAM" id="Phobius"/>
    </source>
</evidence>
<evidence type="ECO:0000313" key="3">
    <source>
        <dbReference type="Proteomes" id="UP000295252"/>
    </source>
</evidence>
<feature type="transmembrane region" description="Helical" evidence="1">
    <location>
        <begin position="43"/>
        <end position="62"/>
    </location>
</feature>
<dbReference type="InParanoid" id="A0A068TZA3"/>
<reference evidence="3" key="1">
    <citation type="journal article" date="2014" name="Science">
        <title>The coffee genome provides insight into the convergent evolution of caffeine biosynthesis.</title>
        <authorList>
            <person name="Denoeud F."/>
            <person name="Carretero-Paulet L."/>
            <person name="Dereeper A."/>
            <person name="Droc G."/>
            <person name="Guyot R."/>
            <person name="Pietrella M."/>
            <person name="Zheng C."/>
            <person name="Alberti A."/>
            <person name="Anthony F."/>
            <person name="Aprea G."/>
            <person name="Aury J.M."/>
            <person name="Bento P."/>
            <person name="Bernard M."/>
            <person name="Bocs S."/>
            <person name="Campa C."/>
            <person name="Cenci A."/>
            <person name="Combes M.C."/>
            <person name="Crouzillat D."/>
            <person name="Da Silva C."/>
            <person name="Daddiego L."/>
            <person name="De Bellis F."/>
            <person name="Dussert S."/>
            <person name="Garsmeur O."/>
            <person name="Gayraud T."/>
            <person name="Guignon V."/>
            <person name="Jahn K."/>
            <person name="Jamilloux V."/>
            <person name="Joet T."/>
            <person name="Labadie K."/>
            <person name="Lan T."/>
            <person name="Leclercq J."/>
            <person name="Lepelley M."/>
            <person name="Leroy T."/>
            <person name="Li L.T."/>
            <person name="Librado P."/>
            <person name="Lopez L."/>
            <person name="Munoz A."/>
            <person name="Noel B."/>
            <person name="Pallavicini A."/>
            <person name="Perrotta G."/>
            <person name="Poncet V."/>
            <person name="Pot D."/>
            <person name="Priyono X."/>
            <person name="Rigoreau M."/>
            <person name="Rouard M."/>
            <person name="Rozas J."/>
            <person name="Tranchant-Dubreuil C."/>
            <person name="VanBuren R."/>
            <person name="Zhang Q."/>
            <person name="Andrade A.C."/>
            <person name="Argout X."/>
            <person name="Bertrand B."/>
            <person name="de Kochko A."/>
            <person name="Graziosi G."/>
            <person name="Henry R.J."/>
            <person name="Jayarama X."/>
            <person name="Ming R."/>
            <person name="Nagai C."/>
            <person name="Rounsley S."/>
            <person name="Sankoff D."/>
            <person name="Giuliano G."/>
            <person name="Albert V.A."/>
            <person name="Wincker P."/>
            <person name="Lashermes P."/>
        </authorList>
    </citation>
    <scope>NUCLEOTIDE SEQUENCE [LARGE SCALE GENOMIC DNA]</scope>
    <source>
        <strain evidence="3">cv. DH200-94</strain>
    </source>
</reference>
<evidence type="ECO:0000313" key="2">
    <source>
        <dbReference type="EMBL" id="CDP01397.1"/>
    </source>
</evidence>
<keyword evidence="3" id="KW-1185">Reference proteome</keyword>
<name>A0A068TZA3_COFCA</name>
<dbReference type="Proteomes" id="UP000295252">
    <property type="component" value="Chromosome IX"/>
</dbReference>